<organism evidence="1 2">
    <name type="scientific">Portunus trituberculatus</name>
    <name type="common">Swimming crab</name>
    <name type="synonym">Neptunus trituberculatus</name>
    <dbReference type="NCBI Taxonomy" id="210409"/>
    <lineage>
        <taxon>Eukaryota</taxon>
        <taxon>Metazoa</taxon>
        <taxon>Ecdysozoa</taxon>
        <taxon>Arthropoda</taxon>
        <taxon>Crustacea</taxon>
        <taxon>Multicrustacea</taxon>
        <taxon>Malacostraca</taxon>
        <taxon>Eumalacostraca</taxon>
        <taxon>Eucarida</taxon>
        <taxon>Decapoda</taxon>
        <taxon>Pleocyemata</taxon>
        <taxon>Brachyura</taxon>
        <taxon>Eubrachyura</taxon>
        <taxon>Portunoidea</taxon>
        <taxon>Portunidae</taxon>
        <taxon>Portuninae</taxon>
        <taxon>Portunus</taxon>
    </lineage>
</organism>
<evidence type="ECO:0000313" key="2">
    <source>
        <dbReference type="Proteomes" id="UP000324222"/>
    </source>
</evidence>
<dbReference type="Proteomes" id="UP000324222">
    <property type="component" value="Unassembled WGS sequence"/>
</dbReference>
<gene>
    <name evidence="1" type="ORF">E2C01_022073</name>
</gene>
<accession>A0A5B7E4G1</accession>
<reference evidence="1 2" key="1">
    <citation type="submission" date="2019-05" db="EMBL/GenBank/DDBJ databases">
        <title>Another draft genome of Portunus trituberculatus and its Hox gene families provides insights of decapod evolution.</title>
        <authorList>
            <person name="Jeong J.-H."/>
            <person name="Song I."/>
            <person name="Kim S."/>
            <person name="Choi T."/>
            <person name="Kim D."/>
            <person name="Ryu S."/>
            <person name="Kim W."/>
        </authorList>
    </citation>
    <scope>NUCLEOTIDE SEQUENCE [LARGE SCALE GENOMIC DNA]</scope>
    <source>
        <tissue evidence="1">Muscle</tissue>
    </source>
</reference>
<protein>
    <submittedName>
        <fullName evidence="1">Uncharacterized protein</fullName>
    </submittedName>
</protein>
<dbReference type="AlphaFoldDB" id="A0A5B7E4G1"/>
<sequence length="101" mass="11835">MSRVLKHGHRDPELQAVKKYWESRLNKFQIQNSHWKVNIVKKTTVLMRKTNIPWPALPASGAVWCESEATQSYRRVLALRLMVVWEAGMWNGVEFHIALHV</sequence>
<comment type="caution">
    <text evidence="1">The sequence shown here is derived from an EMBL/GenBank/DDBJ whole genome shotgun (WGS) entry which is preliminary data.</text>
</comment>
<evidence type="ECO:0000313" key="1">
    <source>
        <dbReference type="EMBL" id="MPC28860.1"/>
    </source>
</evidence>
<dbReference type="EMBL" id="VSRR010001980">
    <property type="protein sequence ID" value="MPC28860.1"/>
    <property type="molecule type" value="Genomic_DNA"/>
</dbReference>
<name>A0A5B7E4G1_PORTR</name>
<proteinExistence type="predicted"/>
<keyword evidence="2" id="KW-1185">Reference proteome</keyword>